<keyword evidence="1" id="KW-1133">Transmembrane helix</keyword>
<gene>
    <name evidence="2" type="ORF">I553_5878</name>
</gene>
<dbReference type="EMBL" id="JAOB01000069">
    <property type="protein sequence ID" value="EUA23035.1"/>
    <property type="molecule type" value="Genomic_DNA"/>
</dbReference>
<evidence type="ECO:0000313" key="2">
    <source>
        <dbReference type="EMBL" id="EUA23035.1"/>
    </source>
</evidence>
<dbReference type="PATRIC" id="fig|1299334.3.peg.7813"/>
<sequence>MGRNIAFLAGRPCRGWLLVVGTMLVCGGLVWSDRITDRVAS</sequence>
<comment type="caution">
    <text evidence="2">The sequence shown here is derived from an EMBL/GenBank/DDBJ whole genome shotgun (WGS) entry which is preliminary data.</text>
</comment>
<protein>
    <submittedName>
        <fullName evidence="2">Uncharacterized protein</fullName>
    </submittedName>
</protein>
<organism evidence="2">
    <name type="scientific">Mycobacterium xenopi 4042</name>
    <dbReference type="NCBI Taxonomy" id="1299334"/>
    <lineage>
        <taxon>Bacteria</taxon>
        <taxon>Bacillati</taxon>
        <taxon>Actinomycetota</taxon>
        <taxon>Actinomycetes</taxon>
        <taxon>Mycobacteriales</taxon>
        <taxon>Mycobacteriaceae</taxon>
        <taxon>Mycobacterium</taxon>
    </lineage>
</organism>
<keyword evidence="1" id="KW-0812">Transmembrane</keyword>
<keyword evidence="1" id="KW-0472">Membrane</keyword>
<name>X7ZWM3_MYCXE</name>
<dbReference type="AlphaFoldDB" id="X7ZWM3"/>
<reference evidence="2" key="1">
    <citation type="submission" date="2014-01" db="EMBL/GenBank/DDBJ databases">
        <authorList>
            <person name="Brown-Elliot B."/>
            <person name="Wallace R."/>
            <person name="Lenaerts A."/>
            <person name="Ordway D."/>
            <person name="DeGroote M.A."/>
            <person name="Parker T."/>
            <person name="Sizemore C."/>
            <person name="Tallon L.J."/>
            <person name="Sadzewicz L.K."/>
            <person name="Sengamalay N."/>
            <person name="Fraser C.M."/>
            <person name="Hine E."/>
            <person name="Shefchek K.A."/>
            <person name="Das S.P."/>
            <person name="Tettelin H."/>
        </authorList>
    </citation>
    <scope>NUCLEOTIDE SEQUENCE [LARGE SCALE GENOMIC DNA]</scope>
    <source>
        <strain evidence="2">4042</strain>
    </source>
</reference>
<accession>X7ZWM3</accession>
<evidence type="ECO:0000256" key="1">
    <source>
        <dbReference type="SAM" id="Phobius"/>
    </source>
</evidence>
<proteinExistence type="predicted"/>
<feature type="transmembrane region" description="Helical" evidence="1">
    <location>
        <begin position="12"/>
        <end position="31"/>
    </location>
</feature>